<protein>
    <submittedName>
        <fullName evidence="2">Alcohol dehydrogenase</fullName>
    </submittedName>
</protein>
<comment type="caution">
    <text evidence="2">The sequence shown here is derived from an EMBL/GenBank/DDBJ whole genome shotgun (WGS) entry which is preliminary data.</text>
</comment>
<dbReference type="SUPFAM" id="SSF51735">
    <property type="entry name" value="NAD(P)-binding Rossmann-fold domains"/>
    <property type="match status" value="1"/>
</dbReference>
<dbReference type="SMART" id="SM00829">
    <property type="entry name" value="PKS_ER"/>
    <property type="match status" value="1"/>
</dbReference>
<dbReference type="AlphaFoldDB" id="A0A8J3GNJ8"/>
<sequence length="331" mass="34867">MSPEAGTTMRAAVYRRFGGPEVVHVENIPRPQPKADEVLIRVHASTVSVADYRSRSLDLPPGLGFFGPLSLGIFGPRRPVLGMDLAGVVEQVGSEVSLFAPGDEVVGLRGFRFGAHAEYAVMRETAAIARKPANLTFDEAVCLVFGGLTARGFLSQVELPAGADVLVNGASGSTGSAAVQIARAMGAHVTGVSSARNHDLVRSLGADEVIDYATTDFAADGKTYDVIVDAVGNAPFARVGASIKPGGALLLVVGDLHSMLTARRDSRRSGKLVTMHGVPSTAADVTYLVELAEAGRFVPVIERHYGLDEIVEAHRFVGTGRKRGNLVLRLT</sequence>
<dbReference type="SUPFAM" id="SSF50129">
    <property type="entry name" value="GroES-like"/>
    <property type="match status" value="1"/>
</dbReference>
<feature type="domain" description="Enoyl reductase (ER)" evidence="1">
    <location>
        <begin position="18"/>
        <end position="328"/>
    </location>
</feature>
<dbReference type="InterPro" id="IPR020843">
    <property type="entry name" value="ER"/>
</dbReference>
<reference evidence="2" key="1">
    <citation type="journal article" date="2014" name="Int. J. Syst. Evol. Microbiol.">
        <title>Complete genome sequence of Corynebacterium casei LMG S-19264T (=DSM 44701T), isolated from a smear-ripened cheese.</title>
        <authorList>
            <consortium name="US DOE Joint Genome Institute (JGI-PGF)"/>
            <person name="Walter F."/>
            <person name="Albersmeier A."/>
            <person name="Kalinowski J."/>
            <person name="Ruckert C."/>
        </authorList>
    </citation>
    <scope>NUCLEOTIDE SEQUENCE</scope>
    <source>
        <strain evidence="2">CGMCC 1.16548</strain>
    </source>
</reference>
<evidence type="ECO:0000313" key="3">
    <source>
        <dbReference type="Proteomes" id="UP000617531"/>
    </source>
</evidence>
<dbReference type="InterPro" id="IPR052733">
    <property type="entry name" value="Chloroplast_QOR"/>
</dbReference>
<dbReference type="PANTHER" id="PTHR44013">
    <property type="entry name" value="ZINC-TYPE ALCOHOL DEHYDROGENASE-LIKE PROTEIN C16A3.02C"/>
    <property type="match status" value="1"/>
</dbReference>
<proteinExistence type="predicted"/>
<reference evidence="2" key="2">
    <citation type="submission" date="2020-09" db="EMBL/GenBank/DDBJ databases">
        <authorList>
            <person name="Sun Q."/>
            <person name="Zhou Y."/>
        </authorList>
    </citation>
    <scope>NUCLEOTIDE SEQUENCE</scope>
    <source>
        <strain evidence="2">CGMCC 1.16548</strain>
    </source>
</reference>
<dbReference type="Gene3D" id="3.40.50.720">
    <property type="entry name" value="NAD(P)-binding Rossmann-like Domain"/>
    <property type="match status" value="1"/>
</dbReference>
<dbReference type="InterPro" id="IPR036291">
    <property type="entry name" value="NAD(P)-bd_dom_sf"/>
</dbReference>
<dbReference type="Proteomes" id="UP000617531">
    <property type="component" value="Unassembled WGS sequence"/>
</dbReference>
<keyword evidence="3" id="KW-1185">Reference proteome</keyword>
<dbReference type="RefSeq" id="WP_229841834.1">
    <property type="nucleotide sequence ID" value="NZ_BNAI01000001.1"/>
</dbReference>
<evidence type="ECO:0000313" key="2">
    <source>
        <dbReference type="EMBL" id="GHF07588.1"/>
    </source>
</evidence>
<dbReference type="Pfam" id="PF08240">
    <property type="entry name" value="ADH_N"/>
    <property type="match status" value="1"/>
</dbReference>
<accession>A0A8J3GNJ8</accession>
<dbReference type="PANTHER" id="PTHR44013:SF1">
    <property type="entry name" value="ZINC-TYPE ALCOHOL DEHYDROGENASE-LIKE PROTEIN C16A3.02C"/>
    <property type="match status" value="1"/>
</dbReference>
<dbReference type="Pfam" id="PF13602">
    <property type="entry name" value="ADH_zinc_N_2"/>
    <property type="match status" value="1"/>
</dbReference>
<dbReference type="GO" id="GO:0016491">
    <property type="term" value="F:oxidoreductase activity"/>
    <property type="evidence" value="ECO:0007669"/>
    <property type="project" value="InterPro"/>
</dbReference>
<gene>
    <name evidence="2" type="ORF">GCM10011600_05330</name>
</gene>
<dbReference type="InterPro" id="IPR011032">
    <property type="entry name" value="GroES-like_sf"/>
</dbReference>
<evidence type="ECO:0000259" key="1">
    <source>
        <dbReference type="SMART" id="SM00829"/>
    </source>
</evidence>
<name>A0A8J3GNJ8_9MICO</name>
<dbReference type="CDD" id="cd08267">
    <property type="entry name" value="MDR1"/>
    <property type="match status" value="1"/>
</dbReference>
<dbReference type="EMBL" id="BNAI01000001">
    <property type="protein sequence ID" value="GHF07588.1"/>
    <property type="molecule type" value="Genomic_DNA"/>
</dbReference>
<dbReference type="Gene3D" id="3.90.180.10">
    <property type="entry name" value="Medium-chain alcohol dehydrogenases, catalytic domain"/>
    <property type="match status" value="1"/>
</dbReference>
<organism evidence="2 3">
    <name type="scientific">Pseudolysinimonas yzui</name>
    <dbReference type="NCBI Taxonomy" id="2708254"/>
    <lineage>
        <taxon>Bacteria</taxon>
        <taxon>Bacillati</taxon>
        <taxon>Actinomycetota</taxon>
        <taxon>Actinomycetes</taxon>
        <taxon>Micrococcales</taxon>
        <taxon>Microbacteriaceae</taxon>
        <taxon>Pseudolysinimonas</taxon>
    </lineage>
</organism>
<dbReference type="InterPro" id="IPR013154">
    <property type="entry name" value="ADH-like_N"/>
</dbReference>